<dbReference type="GO" id="GO:0016791">
    <property type="term" value="F:phosphatase activity"/>
    <property type="evidence" value="ECO:0007669"/>
    <property type="project" value="TreeGrafter"/>
</dbReference>
<dbReference type="PANTHER" id="PTHR48100:SF1">
    <property type="entry name" value="HISTIDINE PHOSPHATASE FAMILY PROTEIN-RELATED"/>
    <property type="match status" value="1"/>
</dbReference>
<name>A0A1F7X577_9BACT</name>
<dbReference type="InterPro" id="IPR013078">
    <property type="entry name" value="His_Pase_superF_clade-1"/>
</dbReference>
<dbReference type="InterPro" id="IPR029033">
    <property type="entry name" value="His_PPase_superfam"/>
</dbReference>
<feature type="active site" description="Proton donor/acceptor" evidence="1">
    <location>
        <position position="81"/>
    </location>
</feature>
<dbReference type="PANTHER" id="PTHR48100">
    <property type="entry name" value="BROAD-SPECIFICITY PHOSPHATASE YOR283W-RELATED"/>
    <property type="match status" value="1"/>
</dbReference>
<dbReference type="Gene3D" id="3.40.50.1240">
    <property type="entry name" value="Phosphoglycerate mutase-like"/>
    <property type="match status" value="1"/>
</dbReference>
<evidence type="ECO:0000256" key="1">
    <source>
        <dbReference type="PIRSR" id="PIRSR613078-1"/>
    </source>
</evidence>
<evidence type="ECO:0000313" key="3">
    <source>
        <dbReference type="EMBL" id="OGM10033.1"/>
    </source>
</evidence>
<dbReference type="GO" id="GO:0005737">
    <property type="term" value="C:cytoplasm"/>
    <property type="evidence" value="ECO:0007669"/>
    <property type="project" value="TreeGrafter"/>
</dbReference>
<evidence type="ECO:0000313" key="4">
    <source>
        <dbReference type="Proteomes" id="UP000176939"/>
    </source>
</evidence>
<comment type="caution">
    <text evidence="3">The sequence shown here is derived from an EMBL/GenBank/DDBJ whole genome shotgun (WGS) entry which is preliminary data.</text>
</comment>
<feature type="binding site" evidence="2">
    <location>
        <position position="57"/>
    </location>
    <ligand>
        <name>substrate</name>
    </ligand>
</feature>
<dbReference type="SUPFAM" id="SSF53254">
    <property type="entry name" value="Phosphoglycerate mutase-like"/>
    <property type="match status" value="1"/>
</dbReference>
<dbReference type="EMBL" id="MGFQ01000016">
    <property type="protein sequence ID" value="OGM10033.1"/>
    <property type="molecule type" value="Genomic_DNA"/>
</dbReference>
<proteinExistence type="predicted"/>
<dbReference type="AlphaFoldDB" id="A0A1F7X577"/>
<reference evidence="3 4" key="1">
    <citation type="journal article" date="2016" name="Nat. Commun.">
        <title>Thousands of microbial genomes shed light on interconnected biogeochemical processes in an aquifer system.</title>
        <authorList>
            <person name="Anantharaman K."/>
            <person name="Brown C.T."/>
            <person name="Hug L.A."/>
            <person name="Sharon I."/>
            <person name="Castelle C.J."/>
            <person name="Probst A.J."/>
            <person name="Thomas B.C."/>
            <person name="Singh A."/>
            <person name="Wilkins M.J."/>
            <person name="Karaoz U."/>
            <person name="Brodie E.L."/>
            <person name="Williams K.H."/>
            <person name="Hubbard S.S."/>
            <person name="Banfield J.F."/>
        </authorList>
    </citation>
    <scope>NUCLEOTIDE SEQUENCE [LARGE SCALE GENOMIC DNA]</scope>
</reference>
<dbReference type="SMART" id="SM00855">
    <property type="entry name" value="PGAM"/>
    <property type="match status" value="1"/>
</dbReference>
<dbReference type="Pfam" id="PF00300">
    <property type="entry name" value="His_Phos_1"/>
    <property type="match status" value="1"/>
</dbReference>
<evidence type="ECO:0008006" key="5">
    <source>
        <dbReference type="Google" id="ProtNLM"/>
    </source>
</evidence>
<evidence type="ECO:0000256" key="2">
    <source>
        <dbReference type="PIRSR" id="PIRSR613078-2"/>
    </source>
</evidence>
<gene>
    <name evidence="3" type="ORF">A2Z67_02020</name>
</gene>
<feature type="active site" description="Tele-phosphohistidine intermediate" evidence="1">
    <location>
        <position position="8"/>
    </location>
</feature>
<dbReference type="Proteomes" id="UP000176939">
    <property type="component" value="Unassembled WGS sequence"/>
</dbReference>
<accession>A0A1F7X577</accession>
<sequence>MKIYLIRHGQTTGDIENRYGGDYDDELTDEGKFQAHKLADKLANSGIQIILCSLKIRAQQTAKILCTKLNCELKTIENLRERNQNGVLTGMTRDEAKLKYPQLAEEVRDYRNQIQGAESYEDFAKRIKKAFMEEVTGAMNYSTIGIVTHGGPIRVVFREILKVREIDIVDCAYAVLDKEGKKLAIERLDGIEYITD</sequence>
<dbReference type="CDD" id="cd07067">
    <property type="entry name" value="HP_PGM_like"/>
    <property type="match status" value="1"/>
</dbReference>
<protein>
    <recommendedName>
        <fullName evidence="5">Phosphoglycerate mutase</fullName>
    </recommendedName>
</protein>
<organism evidence="3 4">
    <name type="scientific">Candidatus Woesebacteria bacterium RBG_13_36_22</name>
    <dbReference type="NCBI Taxonomy" id="1802478"/>
    <lineage>
        <taxon>Bacteria</taxon>
        <taxon>Candidatus Woeseibacteriota</taxon>
    </lineage>
</organism>
<dbReference type="InterPro" id="IPR050275">
    <property type="entry name" value="PGM_Phosphatase"/>
</dbReference>